<dbReference type="Gene3D" id="3.40.50.1000">
    <property type="entry name" value="HAD superfamily/HAD-like"/>
    <property type="match status" value="1"/>
</dbReference>
<evidence type="ECO:0000256" key="5">
    <source>
        <dbReference type="ARBA" id="ARBA00022553"/>
    </source>
</evidence>
<evidence type="ECO:0000256" key="13">
    <source>
        <dbReference type="ARBA" id="ARBA00023065"/>
    </source>
</evidence>
<dbReference type="KEGG" id="puo:RZN69_09695"/>
<feature type="domain" description="P-type ATPase A" evidence="16">
    <location>
        <begin position="194"/>
        <end position="273"/>
    </location>
</feature>
<dbReference type="InterPro" id="IPR036412">
    <property type="entry name" value="HAD-like_sf"/>
</dbReference>
<evidence type="ECO:0000256" key="12">
    <source>
        <dbReference type="ARBA" id="ARBA00022989"/>
    </source>
</evidence>
<accession>A0AAQ3LGB8</accession>
<dbReference type="AlphaFoldDB" id="A0AAQ3LGB8"/>
<protein>
    <submittedName>
        <fullName evidence="17">Cation-translocating P-type ATPase</fullName>
    </submittedName>
</protein>
<dbReference type="GO" id="GO:0005524">
    <property type="term" value="F:ATP binding"/>
    <property type="evidence" value="ECO:0007669"/>
    <property type="project" value="UniProtKB-UniRule"/>
</dbReference>
<evidence type="ECO:0000256" key="10">
    <source>
        <dbReference type="ARBA" id="ARBA00022842"/>
    </source>
</evidence>
<keyword evidence="14 15" id="KW-0472">Membrane</keyword>
<dbReference type="InterPro" id="IPR023214">
    <property type="entry name" value="HAD_sf"/>
</dbReference>
<keyword evidence="11" id="KW-1278">Translocase</keyword>
<feature type="transmembrane region" description="Helical" evidence="15">
    <location>
        <begin position="300"/>
        <end position="319"/>
    </location>
</feature>
<keyword evidence="4 15" id="KW-1003">Cell membrane</keyword>
<dbReference type="PRINTS" id="PR00119">
    <property type="entry name" value="CATATPASE"/>
</dbReference>
<keyword evidence="8 15" id="KW-0547">Nucleotide-binding</keyword>
<keyword evidence="10" id="KW-0460">Magnesium</keyword>
<evidence type="ECO:0000256" key="15">
    <source>
        <dbReference type="RuleBase" id="RU362081"/>
    </source>
</evidence>
<evidence type="ECO:0000256" key="3">
    <source>
        <dbReference type="ARBA" id="ARBA00022448"/>
    </source>
</evidence>
<keyword evidence="9 15" id="KW-0067">ATP-binding</keyword>
<evidence type="ECO:0000256" key="4">
    <source>
        <dbReference type="ARBA" id="ARBA00022475"/>
    </source>
</evidence>
<feature type="transmembrane region" description="Helical" evidence="15">
    <location>
        <begin position="45"/>
        <end position="66"/>
    </location>
</feature>
<evidence type="ECO:0000256" key="6">
    <source>
        <dbReference type="ARBA" id="ARBA00022692"/>
    </source>
</evidence>
<dbReference type="Pfam" id="PF00122">
    <property type="entry name" value="E1-E2_ATPase"/>
    <property type="match status" value="1"/>
</dbReference>
<keyword evidence="7 15" id="KW-0479">Metal-binding</keyword>
<dbReference type="InterPro" id="IPR023299">
    <property type="entry name" value="ATPase_P-typ_cyto_dom_N"/>
</dbReference>
<evidence type="ECO:0000313" key="17">
    <source>
        <dbReference type="EMBL" id="WOO43360.1"/>
    </source>
</evidence>
<keyword evidence="6 15" id="KW-0812">Transmembrane</keyword>
<evidence type="ECO:0000259" key="16">
    <source>
        <dbReference type="Pfam" id="PF00122"/>
    </source>
</evidence>
<dbReference type="GO" id="GO:0043682">
    <property type="term" value="F:P-type divalent copper transporter activity"/>
    <property type="evidence" value="ECO:0007669"/>
    <property type="project" value="TreeGrafter"/>
</dbReference>
<dbReference type="GO" id="GO:0055070">
    <property type="term" value="P:copper ion homeostasis"/>
    <property type="evidence" value="ECO:0007669"/>
    <property type="project" value="TreeGrafter"/>
</dbReference>
<comment type="subcellular location">
    <subcellularLocation>
        <location evidence="1">Cell membrane</location>
        <topology evidence="1">Multi-pass membrane protein</topology>
    </subcellularLocation>
</comment>
<dbReference type="SUPFAM" id="SSF81653">
    <property type="entry name" value="Calcium ATPase, transduction domain A"/>
    <property type="match status" value="1"/>
</dbReference>
<dbReference type="InterPro" id="IPR008250">
    <property type="entry name" value="ATPase_P-typ_transduc_dom_A_sf"/>
</dbReference>
<keyword evidence="5" id="KW-0597">Phosphoprotein</keyword>
<feature type="transmembrane region" description="Helical" evidence="15">
    <location>
        <begin position="325"/>
        <end position="350"/>
    </location>
</feature>
<dbReference type="Proteomes" id="UP001304300">
    <property type="component" value="Chromosome"/>
</dbReference>
<evidence type="ECO:0000256" key="7">
    <source>
        <dbReference type="ARBA" id="ARBA00022723"/>
    </source>
</evidence>
<proteinExistence type="inferred from homology"/>
<feature type="transmembrane region" description="Helical" evidence="15">
    <location>
        <begin position="629"/>
        <end position="645"/>
    </location>
</feature>
<evidence type="ECO:0000256" key="1">
    <source>
        <dbReference type="ARBA" id="ARBA00004651"/>
    </source>
</evidence>
<dbReference type="GO" id="GO:0005886">
    <property type="term" value="C:plasma membrane"/>
    <property type="evidence" value="ECO:0007669"/>
    <property type="project" value="UniProtKB-SubCell"/>
</dbReference>
<dbReference type="SUPFAM" id="SSF56784">
    <property type="entry name" value="HAD-like"/>
    <property type="match status" value="1"/>
</dbReference>
<evidence type="ECO:0000256" key="14">
    <source>
        <dbReference type="ARBA" id="ARBA00023136"/>
    </source>
</evidence>
<dbReference type="InterPro" id="IPR001757">
    <property type="entry name" value="P_typ_ATPase"/>
</dbReference>
<keyword evidence="12 15" id="KW-1133">Transmembrane helix</keyword>
<keyword evidence="3" id="KW-0813">Transport</keyword>
<dbReference type="GO" id="GO:0005507">
    <property type="term" value="F:copper ion binding"/>
    <property type="evidence" value="ECO:0007669"/>
    <property type="project" value="TreeGrafter"/>
</dbReference>
<evidence type="ECO:0000313" key="18">
    <source>
        <dbReference type="Proteomes" id="UP001304300"/>
    </source>
</evidence>
<evidence type="ECO:0000256" key="11">
    <source>
        <dbReference type="ARBA" id="ARBA00022967"/>
    </source>
</evidence>
<sequence length="673" mass="71317">MSLVESTHPNSQIDQSNGDIITVASCCGVAAEAPTGADDNFWPKVWLRVGIVLVIAGQGAVLSLGLNTAEPPLTPQNPIYWALHGGLLLSALIVLAILGGPLVRETAAALRQRKITVDSLFALSVVGALVGSIIASYRGEGSVYYEVVAIVLAIYTVGKALGVRTRARALAEAGKLENEFDFAWIDDDTACGGRRRVPLESVQLTDTLVIGPGEGIPVDGKVVRGKAYVQEQSLTGEPAAVVRTVGEPVLAGTHSVDGLLYIKPEKLKGERRFDGVLAAVREARDKPSSLQAEADRLTQWFVPVVTTVSLLTFFGWMPFIGWSSALFNAMAVLIVACPCALGLATPVAVWRGVASLARIGLVPRTGDLLDTLARTRTVVFDKTGTLSDESLSVAKVETMTGFKGKESMLAAGVGAIESAVNHPVAQALSQWANQQTNNAERPVIIDSRLEPGRGIIATIAFGKHPESIWRLGQASFALDQPDNDEDAVCLSIDGEPVARFFLAETLRPSADSALKELADDGIEMTVLTGDMKPRWAEIAGVHIESGLTPLEKVERVKELRHDKIPLLFIGDGINDAPAMAEADGAIAMDSGADLSRSSADGILIGGRLEALPQAVLLCRRIRKSIAHNIRFASVYNMIGMALAAGGVLHPVIAALLMLGSSAYVSVRVMRASV</sequence>
<feature type="transmembrane region" description="Helical" evidence="15">
    <location>
        <begin position="115"/>
        <end position="137"/>
    </location>
</feature>
<dbReference type="InterPro" id="IPR023298">
    <property type="entry name" value="ATPase_P-typ_TM_dom_sf"/>
</dbReference>
<keyword evidence="18" id="KW-1185">Reference proteome</keyword>
<dbReference type="NCBIfam" id="TIGR01494">
    <property type="entry name" value="ATPase_P-type"/>
    <property type="match status" value="2"/>
</dbReference>
<name>A0AAQ3LGB8_9BACT</name>
<keyword evidence="13" id="KW-0406">Ion transport</keyword>
<feature type="transmembrane region" description="Helical" evidence="15">
    <location>
        <begin position="143"/>
        <end position="162"/>
    </location>
</feature>
<dbReference type="EMBL" id="CP136920">
    <property type="protein sequence ID" value="WOO43360.1"/>
    <property type="molecule type" value="Genomic_DNA"/>
</dbReference>
<organism evidence="17 18">
    <name type="scientific">Rubellicoccus peritrichatus</name>
    <dbReference type="NCBI Taxonomy" id="3080537"/>
    <lineage>
        <taxon>Bacteria</taxon>
        <taxon>Pseudomonadati</taxon>
        <taxon>Verrucomicrobiota</taxon>
        <taxon>Opitutia</taxon>
        <taxon>Puniceicoccales</taxon>
        <taxon>Cerasicoccaceae</taxon>
        <taxon>Rubellicoccus</taxon>
    </lineage>
</organism>
<dbReference type="Pfam" id="PF00702">
    <property type="entry name" value="Hydrolase"/>
    <property type="match status" value="1"/>
</dbReference>
<dbReference type="Gene3D" id="3.40.1110.10">
    <property type="entry name" value="Calcium-transporting ATPase, cytoplasmic domain N"/>
    <property type="match status" value="1"/>
</dbReference>
<evidence type="ECO:0000256" key="2">
    <source>
        <dbReference type="ARBA" id="ARBA00006024"/>
    </source>
</evidence>
<dbReference type="PANTHER" id="PTHR43520">
    <property type="entry name" value="ATP7, ISOFORM B"/>
    <property type="match status" value="1"/>
</dbReference>
<dbReference type="SUPFAM" id="SSF81665">
    <property type="entry name" value="Calcium ATPase, transmembrane domain M"/>
    <property type="match status" value="1"/>
</dbReference>
<dbReference type="Gene3D" id="2.70.150.10">
    <property type="entry name" value="Calcium-transporting ATPase, cytoplasmic transduction domain A"/>
    <property type="match status" value="1"/>
</dbReference>
<evidence type="ECO:0000256" key="8">
    <source>
        <dbReference type="ARBA" id="ARBA00022741"/>
    </source>
</evidence>
<dbReference type="RefSeq" id="WP_317835909.1">
    <property type="nucleotide sequence ID" value="NZ_CP136920.1"/>
</dbReference>
<feature type="transmembrane region" description="Helical" evidence="15">
    <location>
        <begin position="78"/>
        <end position="103"/>
    </location>
</feature>
<dbReference type="InterPro" id="IPR059000">
    <property type="entry name" value="ATPase_P-type_domA"/>
</dbReference>
<dbReference type="PANTHER" id="PTHR43520:SF5">
    <property type="entry name" value="CATION-TRANSPORTING P-TYPE ATPASE-RELATED"/>
    <property type="match status" value="1"/>
</dbReference>
<comment type="similarity">
    <text evidence="2 15">Belongs to the cation transport ATPase (P-type) (TC 3.A.3) family. Type IB subfamily.</text>
</comment>
<dbReference type="NCBIfam" id="TIGR01525">
    <property type="entry name" value="ATPase-IB_hvy"/>
    <property type="match status" value="1"/>
</dbReference>
<dbReference type="GO" id="GO:0016887">
    <property type="term" value="F:ATP hydrolysis activity"/>
    <property type="evidence" value="ECO:0007669"/>
    <property type="project" value="InterPro"/>
</dbReference>
<dbReference type="InterPro" id="IPR027256">
    <property type="entry name" value="P-typ_ATPase_IB"/>
</dbReference>
<gene>
    <name evidence="17" type="ORF">RZN69_09695</name>
</gene>
<reference evidence="17 18" key="1">
    <citation type="submission" date="2023-10" db="EMBL/GenBank/DDBJ databases">
        <title>Rubellicoccus peritrichatus gen. nov., sp. nov., isolated from an algae of coral reef tank.</title>
        <authorList>
            <person name="Luo J."/>
        </authorList>
    </citation>
    <scope>NUCLEOTIDE SEQUENCE [LARGE SCALE GENOMIC DNA]</scope>
    <source>
        <strain evidence="17 18">CR14</strain>
    </source>
</reference>
<evidence type="ECO:0000256" key="9">
    <source>
        <dbReference type="ARBA" id="ARBA00022840"/>
    </source>
</evidence>